<dbReference type="RefSeq" id="WP_228875850.1">
    <property type="nucleotide sequence ID" value="NZ_CAJQYX010000001.1"/>
</dbReference>
<dbReference type="EMBL" id="CAJQZC010000003">
    <property type="protein sequence ID" value="CAG4894083.1"/>
    <property type="molecule type" value="Genomic_DNA"/>
</dbReference>
<reference evidence="3" key="1">
    <citation type="submission" date="2021-04" db="EMBL/GenBank/DDBJ databases">
        <authorList>
            <person name="Vanwijnsberghe S."/>
        </authorList>
    </citation>
    <scope>NUCLEOTIDE SEQUENCE</scope>
    <source>
        <strain evidence="3">LMG 31841</strain>
    </source>
</reference>
<feature type="region of interest" description="Disordered" evidence="1">
    <location>
        <begin position="66"/>
        <end position="93"/>
    </location>
</feature>
<name>A0A9N8RVT7_9BURK</name>
<keyword evidence="2" id="KW-0732">Signal</keyword>
<sequence length="93" mass="9386">MKLFACIAVAASVLVSPVMAFAQSSSSSVTRAEVRADLAAVEKAGYNPTSGDDATYPADIQAAEAKLASERNANQAREAVGGTKPSGESAPGQ</sequence>
<gene>
    <name evidence="3" type="ORF">LMG31841_01842</name>
</gene>
<evidence type="ECO:0008006" key="5">
    <source>
        <dbReference type="Google" id="ProtNLM"/>
    </source>
</evidence>
<evidence type="ECO:0000313" key="3">
    <source>
        <dbReference type="EMBL" id="CAG4894083.1"/>
    </source>
</evidence>
<evidence type="ECO:0000256" key="1">
    <source>
        <dbReference type="SAM" id="MobiDB-lite"/>
    </source>
</evidence>
<dbReference type="AlphaFoldDB" id="A0A9N8RVT7"/>
<evidence type="ECO:0000256" key="2">
    <source>
        <dbReference type="SAM" id="SignalP"/>
    </source>
</evidence>
<evidence type="ECO:0000313" key="4">
    <source>
        <dbReference type="Proteomes" id="UP000789704"/>
    </source>
</evidence>
<protein>
    <recommendedName>
        <fullName evidence="5">DUF4148 domain-containing protein</fullName>
    </recommendedName>
</protein>
<comment type="caution">
    <text evidence="3">The sequence shown here is derived from an EMBL/GenBank/DDBJ whole genome shotgun (WGS) entry which is preliminary data.</text>
</comment>
<proteinExistence type="predicted"/>
<dbReference type="InterPro" id="IPR025421">
    <property type="entry name" value="DUF4148"/>
</dbReference>
<keyword evidence="4" id="KW-1185">Reference proteome</keyword>
<organism evidence="3 4">
    <name type="scientific">Paraburkholderia saeva</name>
    <dbReference type="NCBI Taxonomy" id="2777537"/>
    <lineage>
        <taxon>Bacteria</taxon>
        <taxon>Pseudomonadati</taxon>
        <taxon>Pseudomonadota</taxon>
        <taxon>Betaproteobacteria</taxon>
        <taxon>Burkholderiales</taxon>
        <taxon>Burkholderiaceae</taxon>
        <taxon>Paraburkholderia</taxon>
    </lineage>
</organism>
<accession>A0A9N8RVT7</accession>
<dbReference type="Proteomes" id="UP000789704">
    <property type="component" value="Unassembled WGS sequence"/>
</dbReference>
<feature type="signal peptide" evidence="2">
    <location>
        <begin position="1"/>
        <end position="22"/>
    </location>
</feature>
<feature type="chain" id="PRO_5040338119" description="DUF4148 domain-containing protein" evidence="2">
    <location>
        <begin position="23"/>
        <end position="93"/>
    </location>
</feature>
<dbReference type="Pfam" id="PF13663">
    <property type="entry name" value="DUF4148"/>
    <property type="match status" value="1"/>
</dbReference>